<dbReference type="EMBL" id="JASJQH010007004">
    <property type="protein sequence ID" value="KAK9720724.1"/>
    <property type="molecule type" value="Genomic_DNA"/>
</dbReference>
<keyword evidence="6" id="KW-0175">Coiled coil</keyword>
<evidence type="ECO:0000313" key="7">
    <source>
        <dbReference type="EMBL" id="KAK9720724.1"/>
    </source>
</evidence>
<comment type="caution">
    <text evidence="7">The sequence shown here is derived from an EMBL/GenBank/DDBJ whole genome shotgun (WGS) entry which is preliminary data.</text>
</comment>
<keyword evidence="4 5" id="KW-0406">Ion transport</keyword>
<feature type="coiled-coil region" evidence="6">
    <location>
        <begin position="12"/>
        <end position="62"/>
    </location>
</feature>
<dbReference type="Pfam" id="PF03179">
    <property type="entry name" value="V-ATPase_G"/>
    <property type="match status" value="1"/>
</dbReference>
<evidence type="ECO:0000256" key="2">
    <source>
        <dbReference type="ARBA" id="ARBA00022448"/>
    </source>
</evidence>
<evidence type="ECO:0000256" key="3">
    <source>
        <dbReference type="ARBA" id="ARBA00022781"/>
    </source>
</evidence>
<evidence type="ECO:0000256" key="5">
    <source>
        <dbReference type="RuleBase" id="RU364019"/>
    </source>
</evidence>
<comment type="function">
    <text evidence="5">Subunit of the V1 complex of vacuolar(H+)-ATPase (V-ATPase), a multisubunit enzyme composed of a peripheral complex (V1) that hydrolyzes ATP and a membrane integral complex (V0) that translocates protons. V-ATPase is responsible for acidifying and maintaining the pH of intracellular compartments and in some cell types, is targeted to the plasma membrane, where it is responsible for acidifying the extracellular environment.</text>
</comment>
<name>A0ABR2W5X5_9FUNG</name>
<evidence type="ECO:0000313" key="8">
    <source>
        <dbReference type="Proteomes" id="UP001479436"/>
    </source>
</evidence>
<gene>
    <name evidence="7" type="ORF">K7432_003955</name>
</gene>
<comment type="subunit">
    <text evidence="5">V-ATPase is a heteromultimeric enzyme made up of two complexes: the ATP-hydrolytic V1 complex and the proton translocation V0 complex.</text>
</comment>
<keyword evidence="3 5" id="KW-0375">Hydrogen ion transport</keyword>
<dbReference type="InterPro" id="IPR005124">
    <property type="entry name" value="V-ATPase_G"/>
</dbReference>
<dbReference type="PANTHER" id="PTHR12713:SF11">
    <property type="entry name" value="V-TYPE PROTON ATPASE SUBUNIT G"/>
    <property type="match status" value="1"/>
</dbReference>
<dbReference type="NCBIfam" id="TIGR01147">
    <property type="entry name" value="V_ATP_synt_G"/>
    <property type="match status" value="1"/>
</dbReference>
<protein>
    <recommendedName>
        <fullName evidence="5">V-type proton ATPase subunit G</fullName>
    </recommendedName>
</protein>
<dbReference type="Gene3D" id="1.20.5.2950">
    <property type="match status" value="1"/>
</dbReference>
<dbReference type="Proteomes" id="UP001479436">
    <property type="component" value="Unassembled WGS sequence"/>
</dbReference>
<evidence type="ECO:0000256" key="1">
    <source>
        <dbReference type="ARBA" id="ARBA00010066"/>
    </source>
</evidence>
<evidence type="ECO:0000256" key="6">
    <source>
        <dbReference type="SAM" id="Coils"/>
    </source>
</evidence>
<comment type="similarity">
    <text evidence="1 5">Belongs to the V-ATPase G subunit family.</text>
</comment>
<keyword evidence="8" id="KW-1185">Reference proteome</keyword>
<keyword evidence="2 5" id="KW-0813">Transport</keyword>
<proteinExistence type="inferred from homology"/>
<evidence type="ECO:0000256" key="4">
    <source>
        <dbReference type="ARBA" id="ARBA00023065"/>
    </source>
</evidence>
<organism evidence="7 8">
    <name type="scientific">Basidiobolus ranarum</name>
    <dbReference type="NCBI Taxonomy" id="34480"/>
    <lineage>
        <taxon>Eukaryota</taxon>
        <taxon>Fungi</taxon>
        <taxon>Fungi incertae sedis</taxon>
        <taxon>Zoopagomycota</taxon>
        <taxon>Entomophthoromycotina</taxon>
        <taxon>Basidiobolomycetes</taxon>
        <taxon>Basidiobolales</taxon>
        <taxon>Basidiobolaceae</taxon>
        <taxon>Basidiobolus</taxon>
    </lineage>
</organism>
<dbReference type="PANTHER" id="PTHR12713">
    <property type="entry name" value="VACUOLAR ATP SYNTHASE SUBUNIT G"/>
    <property type="match status" value="1"/>
</dbReference>
<accession>A0ABR2W5X5</accession>
<reference evidence="7 8" key="1">
    <citation type="submission" date="2023-04" db="EMBL/GenBank/DDBJ databases">
        <title>Genome of Basidiobolus ranarum AG-B5.</title>
        <authorList>
            <person name="Stajich J.E."/>
            <person name="Carter-House D."/>
            <person name="Gryganskyi A."/>
        </authorList>
    </citation>
    <scope>NUCLEOTIDE SEQUENCE [LARGE SCALE GENOMIC DNA]</scope>
    <source>
        <strain evidence="7 8">AG-B5</strain>
    </source>
</reference>
<sequence length="117" mass="13083">MSASNSQGIQTLLEAEKEASRIVQQAKQYRVQRLKEARSEAAKEIETLKAEKAQEFKVMEQEHLGSSDLGAQNTLNETQEHIKLVEAAFNENKAQVLAKLLETVTNVKPKIHVNARA</sequence>